<dbReference type="SMART" id="SM00086">
    <property type="entry name" value="PAC"/>
    <property type="match status" value="3"/>
</dbReference>
<evidence type="ECO:0000256" key="3">
    <source>
        <dbReference type="ARBA" id="ARBA00022553"/>
    </source>
</evidence>
<dbReference type="InterPro" id="IPR003594">
    <property type="entry name" value="HATPase_dom"/>
</dbReference>
<dbReference type="Pfam" id="PF13426">
    <property type="entry name" value="PAS_9"/>
    <property type="match status" value="1"/>
</dbReference>
<dbReference type="InterPro" id="IPR001789">
    <property type="entry name" value="Sig_transdc_resp-reg_receiver"/>
</dbReference>
<dbReference type="InterPro" id="IPR005467">
    <property type="entry name" value="His_kinase_dom"/>
</dbReference>
<dbReference type="EMBL" id="JACWMY010000005">
    <property type="protein sequence ID" value="MBD1364418.1"/>
    <property type="molecule type" value="Genomic_DNA"/>
</dbReference>
<dbReference type="Gene3D" id="3.40.50.2300">
    <property type="match status" value="1"/>
</dbReference>
<evidence type="ECO:0000259" key="9">
    <source>
        <dbReference type="PROSITE" id="PS50112"/>
    </source>
</evidence>
<dbReference type="PANTHER" id="PTHR43304">
    <property type="entry name" value="PHYTOCHROME-LIKE PROTEIN CPH1"/>
    <property type="match status" value="1"/>
</dbReference>
<dbReference type="PROSITE" id="PS50110">
    <property type="entry name" value="RESPONSE_REGULATORY"/>
    <property type="match status" value="1"/>
</dbReference>
<dbReference type="Pfam" id="PF00989">
    <property type="entry name" value="PAS"/>
    <property type="match status" value="1"/>
</dbReference>
<dbReference type="InterPro" id="IPR000014">
    <property type="entry name" value="PAS"/>
</dbReference>
<evidence type="ECO:0000313" key="11">
    <source>
        <dbReference type="EMBL" id="MBD1364418.1"/>
    </source>
</evidence>
<evidence type="ECO:0000256" key="1">
    <source>
        <dbReference type="ARBA" id="ARBA00000085"/>
    </source>
</evidence>
<reference evidence="11 12" key="1">
    <citation type="submission" date="2020-09" db="EMBL/GenBank/DDBJ databases">
        <title>Novel species of Mucilaginibacter isolated from a glacier on the Tibetan Plateau.</title>
        <authorList>
            <person name="Liu Q."/>
            <person name="Xin Y.-H."/>
        </authorList>
    </citation>
    <scope>NUCLEOTIDE SEQUENCE [LARGE SCALE GENOMIC DNA]</scope>
    <source>
        <strain evidence="11 12">ZT4R22</strain>
    </source>
</reference>
<evidence type="ECO:0000256" key="6">
    <source>
        <dbReference type="PROSITE-ProRule" id="PRU00169"/>
    </source>
</evidence>
<feature type="domain" description="Histidine kinase" evidence="7">
    <location>
        <begin position="530"/>
        <end position="744"/>
    </location>
</feature>
<proteinExistence type="predicted"/>
<feature type="domain" description="PAC" evidence="10">
    <location>
        <begin position="459"/>
        <end position="512"/>
    </location>
</feature>
<keyword evidence="4" id="KW-0808">Transferase</keyword>
<dbReference type="SUPFAM" id="SSF55785">
    <property type="entry name" value="PYP-like sensor domain (PAS domain)"/>
    <property type="match status" value="3"/>
</dbReference>
<dbReference type="Pfam" id="PF02518">
    <property type="entry name" value="HATPase_c"/>
    <property type="match status" value="1"/>
</dbReference>
<dbReference type="InterPro" id="IPR011006">
    <property type="entry name" value="CheY-like_superfamily"/>
</dbReference>
<dbReference type="InterPro" id="IPR003661">
    <property type="entry name" value="HisK_dim/P_dom"/>
</dbReference>
<evidence type="ECO:0000256" key="2">
    <source>
        <dbReference type="ARBA" id="ARBA00012438"/>
    </source>
</evidence>
<dbReference type="InterPro" id="IPR001610">
    <property type="entry name" value="PAC"/>
</dbReference>
<dbReference type="InterPro" id="IPR036890">
    <property type="entry name" value="HATPase_C_sf"/>
</dbReference>
<dbReference type="PROSITE" id="PS50112">
    <property type="entry name" value="PAS"/>
    <property type="match status" value="1"/>
</dbReference>
<dbReference type="InterPro" id="IPR013767">
    <property type="entry name" value="PAS_fold"/>
</dbReference>
<evidence type="ECO:0000259" key="8">
    <source>
        <dbReference type="PROSITE" id="PS50110"/>
    </source>
</evidence>
<evidence type="ECO:0000259" key="10">
    <source>
        <dbReference type="PROSITE" id="PS50113"/>
    </source>
</evidence>
<dbReference type="PANTHER" id="PTHR43304:SF1">
    <property type="entry name" value="PAC DOMAIN-CONTAINING PROTEIN"/>
    <property type="match status" value="1"/>
</dbReference>
<dbReference type="SMART" id="SM00387">
    <property type="entry name" value="HATPase_c"/>
    <property type="match status" value="1"/>
</dbReference>
<dbReference type="InterPro" id="IPR035965">
    <property type="entry name" value="PAS-like_dom_sf"/>
</dbReference>
<keyword evidence="5" id="KW-0418">Kinase</keyword>
<name>A0ABR7WQ14_9SPHI</name>
<comment type="caution">
    <text evidence="11">The sequence shown here is derived from an EMBL/GenBank/DDBJ whole genome shotgun (WGS) entry which is preliminary data.</text>
</comment>
<evidence type="ECO:0000256" key="4">
    <source>
        <dbReference type="ARBA" id="ARBA00022679"/>
    </source>
</evidence>
<sequence>MSAKIKILHIAYIAGDAMLVNNALFSAGIFCDIRPVNTRQAYLDDLANFSPGLIIADDALPGLNALEALSLIKEMGLSIPLIVLTEAGAHTSAIVQVIKQGACDYILKEDIDTLPGAVLAALNKPATAQKPVLTEHSYRQIVETAQEGIWILDDNLITSFVNKKTCDLLGYPAEEIIGRSNLDFKDEAERERTIARTGQRKLGITETHESTFITKAGERVYCIVATNGLFDADGKYIGTLAMLTDITERKTHENALKRSEANLSAIIENTTDLVYSLDRDLKVITYNQLFKNTIKHVYGFDIVTGASTLDLISNFDAEMGAKWKAIYARALNGETQQFINKYTFGPEHVYLSYSINPIWETDKVIGLSCFSRDITKQKLDEASIRKSEASLRTIFNNTDRASMLLDSNGSVVSFNNLAQKFSQDVTGNSITEGSSVLDCVGGDWQDIVLDILKNTKNGRALHYEESREINGATRWFDVTWAGIKDREYEDFGYICTFRDITDKKALEIEREQITTDLLQRNKALEQFTYIISHNLRAPVANIIGLSSLLAGIASEGDEETVQISSSISRSADKLDEIISDLNRVLQVSQVANENIEFILISQLLADIKFSIGHLIEKEHVTLITELKQDEIRSLKSFIHSIFYNLILNSIKYRNPRIDPVITIKTAIANGRLTISYRDNGRGIDTSKYGNEIFGLYKRFDTSVEGKGMGLFMVKTQVESLGGAITINSTLGQGTEFVLHLPQLQLIPG</sequence>
<dbReference type="PRINTS" id="PR00344">
    <property type="entry name" value="BCTRLSENSOR"/>
</dbReference>
<protein>
    <recommendedName>
        <fullName evidence="2">histidine kinase</fullName>
        <ecNumber evidence="2">2.7.13.3</ecNumber>
    </recommendedName>
</protein>
<dbReference type="SMART" id="SM00388">
    <property type="entry name" value="HisKA"/>
    <property type="match status" value="1"/>
</dbReference>
<evidence type="ECO:0000256" key="5">
    <source>
        <dbReference type="ARBA" id="ARBA00022777"/>
    </source>
</evidence>
<dbReference type="Gene3D" id="3.30.565.10">
    <property type="entry name" value="Histidine kinase-like ATPase, C-terminal domain"/>
    <property type="match status" value="1"/>
</dbReference>
<dbReference type="Pfam" id="PF00512">
    <property type="entry name" value="HisKA"/>
    <property type="match status" value="1"/>
</dbReference>
<dbReference type="EC" id="2.7.13.3" evidence="2"/>
<dbReference type="Gene3D" id="3.30.450.20">
    <property type="entry name" value="PAS domain"/>
    <property type="match status" value="3"/>
</dbReference>
<dbReference type="RefSeq" id="WP_191189083.1">
    <property type="nucleotide sequence ID" value="NZ_JACWMY010000005.1"/>
</dbReference>
<evidence type="ECO:0000259" key="7">
    <source>
        <dbReference type="PROSITE" id="PS50109"/>
    </source>
</evidence>
<dbReference type="CDD" id="cd00156">
    <property type="entry name" value="REC"/>
    <property type="match status" value="1"/>
</dbReference>
<dbReference type="SUPFAM" id="SSF52172">
    <property type="entry name" value="CheY-like"/>
    <property type="match status" value="1"/>
</dbReference>
<dbReference type="PROSITE" id="PS50109">
    <property type="entry name" value="HIS_KIN"/>
    <property type="match status" value="1"/>
</dbReference>
<dbReference type="SUPFAM" id="SSF47384">
    <property type="entry name" value="Homodimeric domain of signal transducing histidine kinase"/>
    <property type="match status" value="1"/>
</dbReference>
<feature type="modified residue" description="4-aspartylphosphate" evidence="6">
    <location>
        <position position="57"/>
    </location>
</feature>
<dbReference type="NCBIfam" id="TIGR00229">
    <property type="entry name" value="sensory_box"/>
    <property type="match status" value="2"/>
</dbReference>
<comment type="catalytic activity">
    <reaction evidence="1">
        <text>ATP + protein L-histidine = ADP + protein N-phospho-L-histidine.</text>
        <dbReference type="EC" id="2.7.13.3"/>
    </reaction>
</comment>
<dbReference type="InterPro" id="IPR036097">
    <property type="entry name" value="HisK_dim/P_sf"/>
</dbReference>
<gene>
    <name evidence="11" type="ORF">IDJ77_11415</name>
</gene>
<keyword evidence="12" id="KW-1185">Reference proteome</keyword>
<dbReference type="InterPro" id="IPR000700">
    <property type="entry name" value="PAS-assoc_C"/>
</dbReference>
<dbReference type="PROSITE" id="PS50113">
    <property type="entry name" value="PAC"/>
    <property type="match status" value="2"/>
</dbReference>
<feature type="domain" description="PAS" evidence="9">
    <location>
        <begin position="134"/>
        <end position="182"/>
    </location>
</feature>
<organism evidence="11 12">
    <name type="scientific">Mucilaginibacter pankratovii</name>
    <dbReference type="NCBI Taxonomy" id="2772110"/>
    <lineage>
        <taxon>Bacteria</taxon>
        <taxon>Pseudomonadati</taxon>
        <taxon>Bacteroidota</taxon>
        <taxon>Sphingobacteriia</taxon>
        <taxon>Sphingobacteriales</taxon>
        <taxon>Sphingobacteriaceae</taxon>
        <taxon>Mucilaginibacter</taxon>
    </lineage>
</organism>
<dbReference type="SUPFAM" id="SSF55874">
    <property type="entry name" value="ATPase domain of HSP90 chaperone/DNA topoisomerase II/histidine kinase"/>
    <property type="match status" value="1"/>
</dbReference>
<dbReference type="InterPro" id="IPR004358">
    <property type="entry name" value="Sig_transdc_His_kin-like_C"/>
</dbReference>
<dbReference type="Proteomes" id="UP000606600">
    <property type="component" value="Unassembled WGS sequence"/>
</dbReference>
<evidence type="ECO:0000313" key="12">
    <source>
        <dbReference type="Proteomes" id="UP000606600"/>
    </source>
</evidence>
<dbReference type="Pfam" id="PF08448">
    <property type="entry name" value="PAS_4"/>
    <property type="match status" value="1"/>
</dbReference>
<dbReference type="CDD" id="cd00130">
    <property type="entry name" value="PAS"/>
    <property type="match status" value="1"/>
</dbReference>
<feature type="domain" description="PAC" evidence="10">
    <location>
        <begin position="206"/>
        <end position="258"/>
    </location>
</feature>
<dbReference type="InterPro" id="IPR013656">
    <property type="entry name" value="PAS_4"/>
</dbReference>
<dbReference type="InterPro" id="IPR052162">
    <property type="entry name" value="Sensor_kinase/Photoreceptor"/>
</dbReference>
<dbReference type="SMART" id="SM00091">
    <property type="entry name" value="PAS"/>
    <property type="match status" value="3"/>
</dbReference>
<dbReference type="Pfam" id="PF00072">
    <property type="entry name" value="Response_reg"/>
    <property type="match status" value="1"/>
</dbReference>
<accession>A0ABR7WQ14</accession>
<keyword evidence="3 6" id="KW-0597">Phosphoprotein</keyword>
<feature type="domain" description="Response regulatory" evidence="8">
    <location>
        <begin position="6"/>
        <end position="123"/>
    </location>
</feature>
<dbReference type="Gene3D" id="1.10.287.130">
    <property type="match status" value="1"/>
</dbReference>
<dbReference type="CDD" id="cd00082">
    <property type="entry name" value="HisKA"/>
    <property type="match status" value="1"/>
</dbReference>